<dbReference type="InterPro" id="IPR050439">
    <property type="entry name" value="ADAMTS_ADAMTS-like"/>
</dbReference>
<dbReference type="Pfam" id="PF05986">
    <property type="entry name" value="ADAMTS_spacer1"/>
    <property type="match status" value="1"/>
</dbReference>
<protein>
    <recommendedName>
        <fullName evidence="7">PLAC domain-containing protein</fullName>
    </recommendedName>
</protein>
<dbReference type="PROSITE" id="PS50092">
    <property type="entry name" value="TSP1"/>
    <property type="match status" value="4"/>
</dbReference>
<keyword evidence="9" id="KW-1185">Reference proteome</keyword>
<dbReference type="PROSITE" id="PS50900">
    <property type="entry name" value="PLAC"/>
    <property type="match status" value="1"/>
</dbReference>
<dbReference type="Gene3D" id="2.60.120.830">
    <property type="match status" value="1"/>
</dbReference>
<dbReference type="Gene3D" id="2.20.100.10">
    <property type="entry name" value="Thrombospondin type-1 (TSP1) repeat"/>
    <property type="match status" value="1"/>
</dbReference>
<feature type="region of interest" description="Disordered" evidence="5">
    <location>
        <begin position="146"/>
        <end position="180"/>
    </location>
</feature>
<feature type="signal peptide" evidence="6">
    <location>
        <begin position="1"/>
        <end position="22"/>
    </location>
</feature>
<evidence type="ECO:0000313" key="9">
    <source>
        <dbReference type="Proteomes" id="UP000823941"/>
    </source>
</evidence>
<proteinExistence type="predicted"/>
<organism evidence="8 9">
    <name type="scientific">Plutella xylostella</name>
    <name type="common">Diamondback moth</name>
    <name type="synonym">Plutella maculipennis</name>
    <dbReference type="NCBI Taxonomy" id="51655"/>
    <lineage>
        <taxon>Eukaryota</taxon>
        <taxon>Metazoa</taxon>
        <taxon>Ecdysozoa</taxon>
        <taxon>Arthropoda</taxon>
        <taxon>Hexapoda</taxon>
        <taxon>Insecta</taxon>
        <taxon>Pterygota</taxon>
        <taxon>Neoptera</taxon>
        <taxon>Endopterygota</taxon>
        <taxon>Lepidoptera</taxon>
        <taxon>Glossata</taxon>
        <taxon>Ditrysia</taxon>
        <taxon>Yponomeutoidea</taxon>
        <taxon>Plutellidae</taxon>
        <taxon>Plutella</taxon>
    </lineage>
</organism>
<evidence type="ECO:0000259" key="7">
    <source>
        <dbReference type="PROSITE" id="PS50900"/>
    </source>
</evidence>
<dbReference type="Pfam" id="PF19030">
    <property type="entry name" value="TSP1_ADAMTS"/>
    <property type="match status" value="4"/>
</dbReference>
<evidence type="ECO:0000256" key="5">
    <source>
        <dbReference type="SAM" id="MobiDB-lite"/>
    </source>
</evidence>
<reference evidence="8 9" key="1">
    <citation type="submission" date="2021-06" db="EMBL/GenBank/DDBJ databases">
        <title>A haploid diamondback moth (Plutella xylostella L.) genome assembly resolves 31 chromosomes and identifies a diamide resistance mutation.</title>
        <authorList>
            <person name="Ward C.M."/>
            <person name="Perry K.D."/>
            <person name="Baker G."/>
            <person name="Powis K."/>
            <person name="Heckel D.G."/>
            <person name="Baxter S.W."/>
        </authorList>
    </citation>
    <scope>NUCLEOTIDE SEQUENCE [LARGE SCALE GENOMIC DNA]</scope>
    <source>
        <strain evidence="8 9">LV</strain>
        <tissue evidence="8">Single pupa</tissue>
    </source>
</reference>
<accession>A0ABQ7QBX5</accession>
<dbReference type="SUPFAM" id="SSF82895">
    <property type="entry name" value="TSP-1 type 1 repeat"/>
    <property type="match status" value="4"/>
</dbReference>
<feature type="compositionally biased region" description="Polar residues" evidence="5">
    <location>
        <begin position="152"/>
        <end position="163"/>
    </location>
</feature>
<dbReference type="PANTHER" id="PTHR13723:SF305">
    <property type="entry name" value="PROTEIN MADD-4"/>
    <property type="match status" value="1"/>
</dbReference>
<dbReference type="InterPro" id="IPR000884">
    <property type="entry name" value="TSP1_rpt"/>
</dbReference>
<dbReference type="InterPro" id="IPR010294">
    <property type="entry name" value="ADAMTS_spacer1"/>
</dbReference>
<feature type="region of interest" description="Disordered" evidence="5">
    <location>
        <begin position="318"/>
        <end position="359"/>
    </location>
</feature>
<dbReference type="Proteomes" id="UP000823941">
    <property type="component" value="Chromosome 19"/>
</dbReference>
<dbReference type="PANTHER" id="PTHR13723">
    <property type="entry name" value="ADAMTS A DISINTEGRIN AND METALLOPROTEASE WITH THROMBOSPONDIN MOTIFS PROTEASE"/>
    <property type="match status" value="1"/>
</dbReference>
<dbReference type="EMBL" id="JAHIBW010000019">
    <property type="protein sequence ID" value="KAG7301463.1"/>
    <property type="molecule type" value="Genomic_DNA"/>
</dbReference>
<evidence type="ECO:0000256" key="3">
    <source>
        <dbReference type="ARBA" id="ARBA00022729"/>
    </source>
</evidence>
<dbReference type="InterPro" id="IPR010909">
    <property type="entry name" value="PLAC"/>
</dbReference>
<comment type="caution">
    <text evidence="8">The sequence shown here is derived from an EMBL/GenBank/DDBJ whole genome shotgun (WGS) entry which is preliminary data.</text>
</comment>
<evidence type="ECO:0000256" key="1">
    <source>
        <dbReference type="ARBA" id="ARBA00004613"/>
    </source>
</evidence>
<dbReference type="Pfam" id="PF08686">
    <property type="entry name" value="PLAC"/>
    <property type="match status" value="1"/>
</dbReference>
<comment type="subcellular location">
    <subcellularLocation>
        <location evidence="1">Secreted</location>
    </subcellularLocation>
</comment>
<feature type="chain" id="PRO_5046300203" description="PLAC domain-containing protein" evidence="6">
    <location>
        <begin position="23"/>
        <end position="617"/>
    </location>
</feature>
<keyword evidence="2" id="KW-0964">Secreted</keyword>
<sequence length="617" mass="67272">MKSLVLFVAAILLVVGLSEVAGAGAGEARCGRRLVSGLFSRPRLPLGYSLVATVPRGACRLNVSEILPTDNYIALKLMNGSYIMNGEFAVSAPGSYEAAGARFIYSRNANVDNVFARGPIQHPIDIMILYTEPNPSIKYEYLTDASPEETTNDIPGSKQTPQQDAPHPRHHRHHNPASYKKALENKEMVESNVIGDRKFMWKILAFTTCSRTCGGGLQIGKFRCVEAVGGEDREVSAAHCSGAPPPSRRRRCGVTPCAPRWRAAPWGPCPVCGPAHRTRIVGCVQDHTKGLTKISDQNCPLPMPPNSEPCDIPNCDGTASTTEAPRVDQRRQIRPGPRTDAFRGGPVISLSPNASDNEVGAPYEPRYKADNQSAGWLYTEWSSCVGWCVGGGIQSRGTRCADPAGCAVRQAMRSSQTCRPKITCNAHEGQWFTGEWSKCSAGCGGQQIRGVLCIGGTGRRLRDTACKSPKPDITRPCGEACAPTWYLSEWGECKGPCEAGVQTRTVWCARDGAEGATGALRDNECREQRPLARRTCVPKRCSTKPAVQFAPAGAEPQPRVTRHEMHKPQDVPLSERSFTDGTKVCEDKLNNCHLAVQARLCHYHYYTEYCCRSCHGR</sequence>
<dbReference type="SMART" id="SM00209">
    <property type="entry name" value="TSP1"/>
    <property type="match status" value="4"/>
</dbReference>
<feature type="domain" description="PLAC" evidence="7">
    <location>
        <begin position="581"/>
        <end position="617"/>
    </location>
</feature>
<evidence type="ECO:0000256" key="2">
    <source>
        <dbReference type="ARBA" id="ARBA00022525"/>
    </source>
</evidence>
<dbReference type="InterPro" id="IPR036383">
    <property type="entry name" value="TSP1_rpt_sf"/>
</dbReference>
<evidence type="ECO:0000313" key="8">
    <source>
        <dbReference type="EMBL" id="KAG7301463.1"/>
    </source>
</evidence>
<name>A0ABQ7QBX5_PLUXY</name>
<evidence type="ECO:0000256" key="6">
    <source>
        <dbReference type="SAM" id="SignalP"/>
    </source>
</evidence>
<evidence type="ECO:0000256" key="4">
    <source>
        <dbReference type="ARBA" id="ARBA00022737"/>
    </source>
</evidence>
<keyword evidence="4" id="KW-0677">Repeat</keyword>
<gene>
    <name evidence="8" type="ORF">JYU34_014421</name>
</gene>
<feature type="region of interest" description="Disordered" evidence="5">
    <location>
        <begin position="552"/>
        <end position="573"/>
    </location>
</feature>
<keyword evidence="3 6" id="KW-0732">Signal</keyword>